<feature type="region of interest" description="Disordered" evidence="1">
    <location>
        <begin position="1"/>
        <end position="21"/>
    </location>
</feature>
<dbReference type="Proteomes" id="UP000263993">
    <property type="component" value="Unassembled WGS sequence"/>
</dbReference>
<name>A0A371B7G1_9BRAD</name>
<dbReference type="EMBL" id="QRGO01000001">
    <property type="protein sequence ID" value="RDV03437.1"/>
    <property type="molecule type" value="Genomic_DNA"/>
</dbReference>
<evidence type="ECO:0000313" key="4">
    <source>
        <dbReference type="Proteomes" id="UP000263993"/>
    </source>
</evidence>
<dbReference type="AlphaFoldDB" id="A0A371B7G1"/>
<dbReference type="Pfam" id="PF02120">
    <property type="entry name" value="Flg_hook"/>
    <property type="match status" value="1"/>
</dbReference>
<gene>
    <name evidence="3" type="ORF">DXH78_01815</name>
</gene>
<sequence>MSVPPVQPGLSYAATGQRPEPSAVVGNGGGGVASAAAASAVGAQAPPLDPLIAALSQALGAAAVRQNGLAPLLANLEALIGRSDLPDAARNAAQTLLNLRLSGTAIEGGTLRQAISRSGLFVEAVQAKGLTPNANIKSALQDLRTALQGLLGLGDAPAAARAATVSTAATPTPVSVSTPAATPAASAPMSPAVGANVQQAAMAMLVEAETILAPPVAAPRSAGLPAVSDNLETLLAQPNLPEAVRNAAQALLGLRSAAVPQLPSASSVLPLGALLPDAALADAAVKMAVQSLRDALKAFLGVDSAPAAGRSKPLPPPFRGALPVAQPPMPATIAGASLREAAMTVLGQADAAIARHVMLQIASLPAAQQPAHPPDDHTQRLVFDIPLVTPQGTTVVQIQIERDAPQREAEAPIWSVRFAVDMEPIGPVRARVAQIGGRTSATLVAEKLESAAALQQDIGSLKAALAQANLEPGDLHCLSHDQTRVTAPQGQFVNRAS</sequence>
<keyword evidence="3" id="KW-0966">Cell projection</keyword>
<keyword evidence="3" id="KW-0969">Cilium</keyword>
<reference evidence="4" key="1">
    <citation type="submission" date="2018-08" db="EMBL/GenBank/DDBJ databases">
        <authorList>
            <person name="Kim S.-J."/>
            <person name="Jung G.-Y."/>
        </authorList>
    </citation>
    <scope>NUCLEOTIDE SEQUENCE [LARGE SCALE GENOMIC DNA]</scope>
    <source>
        <strain evidence="4">GY_H</strain>
    </source>
</reference>
<keyword evidence="4" id="KW-1185">Reference proteome</keyword>
<dbReference type="InterPro" id="IPR038610">
    <property type="entry name" value="FliK-like_C_sf"/>
</dbReference>
<evidence type="ECO:0000259" key="2">
    <source>
        <dbReference type="Pfam" id="PF02120"/>
    </source>
</evidence>
<dbReference type="InterPro" id="IPR021136">
    <property type="entry name" value="Flagellar_hook_control-like_C"/>
</dbReference>
<evidence type="ECO:0000256" key="1">
    <source>
        <dbReference type="SAM" id="MobiDB-lite"/>
    </source>
</evidence>
<comment type="caution">
    <text evidence="3">The sequence shown here is derived from an EMBL/GenBank/DDBJ whole genome shotgun (WGS) entry which is preliminary data.</text>
</comment>
<dbReference type="RefSeq" id="WP_115515461.1">
    <property type="nucleotide sequence ID" value="NZ_QRGO01000001.1"/>
</dbReference>
<organism evidence="3 4">
    <name type="scientific">Undibacter mobilis</name>
    <dbReference type="NCBI Taxonomy" id="2292256"/>
    <lineage>
        <taxon>Bacteria</taxon>
        <taxon>Pseudomonadati</taxon>
        <taxon>Pseudomonadota</taxon>
        <taxon>Alphaproteobacteria</taxon>
        <taxon>Hyphomicrobiales</taxon>
        <taxon>Nitrobacteraceae</taxon>
        <taxon>Undibacter</taxon>
    </lineage>
</organism>
<proteinExistence type="predicted"/>
<evidence type="ECO:0000313" key="3">
    <source>
        <dbReference type="EMBL" id="RDV03437.1"/>
    </source>
</evidence>
<protein>
    <submittedName>
        <fullName evidence="3">Flagellar hook-length control protein FliK</fullName>
    </submittedName>
</protein>
<dbReference type="Gene3D" id="3.30.750.140">
    <property type="match status" value="1"/>
</dbReference>
<dbReference type="OrthoDB" id="7941698at2"/>
<feature type="domain" description="Flagellar hook-length control protein-like C-terminal" evidence="2">
    <location>
        <begin position="407"/>
        <end position="482"/>
    </location>
</feature>
<keyword evidence="3" id="KW-0282">Flagellum</keyword>
<accession>A0A371B7G1</accession>